<evidence type="ECO:0000313" key="3">
    <source>
        <dbReference type="Proteomes" id="UP000256919"/>
    </source>
</evidence>
<accession>A0A3D9MZ17</accession>
<dbReference type="Proteomes" id="UP000256919">
    <property type="component" value="Unassembled WGS sequence"/>
</dbReference>
<feature type="signal peptide" evidence="1">
    <location>
        <begin position="1"/>
        <end position="20"/>
    </location>
</feature>
<comment type="caution">
    <text evidence="2">The sequence shown here is derived from an EMBL/GenBank/DDBJ whole genome shotgun (WGS) entry which is preliminary data.</text>
</comment>
<organism evidence="2 3">
    <name type="scientific">Winogradskyella pacifica</name>
    <dbReference type="NCBI Taxonomy" id="664642"/>
    <lineage>
        <taxon>Bacteria</taxon>
        <taxon>Pseudomonadati</taxon>
        <taxon>Bacteroidota</taxon>
        <taxon>Flavobacteriia</taxon>
        <taxon>Flavobacteriales</taxon>
        <taxon>Flavobacteriaceae</taxon>
        <taxon>Winogradskyella</taxon>
    </lineage>
</organism>
<dbReference type="EMBL" id="QREI01000004">
    <property type="protein sequence ID" value="REE24347.1"/>
    <property type="molecule type" value="Genomic_DNA"/>
</dbReference>
<keyword evidence="1" id="KW-0732">Signal</keyword>
<evidence type="ECO:0000256" key="1">
    <source>
        <dbReference type="SAM" id="SignalP"/>
    </source>
</evidence>
<dbReference type="OrthoDB" id="1198548at2"/>
<name>A0A3D9MZ17_9FLAO</name>
<reference evidence="2 3" key="1">
    <citation type="submission" date="2018-07" db="EMBL/GenBank/DDBJ databases">
        <title>Genomic Encyclopedia of Type Strains, Phase III (KMG-III): the genomes of soil and plant-associated and newly described type strains.</title>
        <authorList>
            <person name="Whitman W."/>
        </authorList>
    </citation>
    <scope>NUCLEOTIDE SEQUENCE [LARGE SCALE GENOMIC DNA]</scope>
    <source>
        <strain evidence="2 3">CECT 7948</strain>
    </source>
</reference>
<dbReference type="AlphaFoldDB" id="A0A3D9MZ17"/>
<gene>
    <name evidence="2" type="ORF">DFQ09_104118</name>
</gene>
<sequence>MKTPFKILALMLITSVMLNAQQHKIHTESFTADRNTTAIFNLDNITVALEESTDGNLHVDYIMEFDGYSKKEINAFLDEIKVEVGKFDNHITLSASSKNKISIETYEFKTTDAITINQSFFESKKDSVSRKSLDALRLEIEQNNHSIQSNSLKYINDRFKKVDKNGNISNFKKGGVKMIRSRFIIKIPPYLKLTVNAKESGLYIGYHFRNELTGTLIGGTLKTKEISNPYNKFKIENATLETIAIEGGDFEFINVKNGKIGSVQNTKITSEFSKVEIGEIQNNTTITDFNSEYYFYNWDSNFKRFNLYSEYSKIHFFYPDLDFSFKAIGNNTKNFVGNYKIEMQPTSKGEKYSMMERKPSGKGNFSGEIYFDIIHGIIYTYNDSIKK</sequence>
<proteinExistence type="predicted"/>
<feature type="chain" id="PRO_5017671804" evidence="1">
    <location>
        <begin position="21"/>
        <end position="387"/>
    </location>
</feature>
<evidence type="ECO:0000313" key="2">
    <source>
        <dbReference type="EMBL" id="REE24347.1"/>
    </source>
</evidence>
<dbReference type="RefSeq" id="WP_115809939.1">
    <property type="nucleotide sequence ID" value="NZ_QREI01000004.1"/>
</dbReference>
<keyword evidence="3" id="KW-1185">Reference proteome</keyword>
<protein>
    <submittedName>
        <fullName evidence="2">Uncharacterized protein</fullName>
    </submittedName>
</protein>